<proteinExistence type="predicted"/>
<dbReference type="GO" id="GO:0045881">
    <property type="term" value="P:positive regulation of sporulation resulting in formation of a cellular spore"/>
    <property type="evidence" value="ECO:0007669"/>
    <property type="project" value="InterPro"/>
</dbReference>
<feature type="transmembrane region" description="Helical" evidence="2">
    <location>
        <begin position="7"/>
        <end position="28"/>
    </location>
</feature>
<accession>A0A9W5U365</accession>
<feature type="region of interest" description="Disordered" evidence="1">
    <location>
        <begin position="196"/>
        <end position="222"/>
    </location>
</feature>
<reference evidence="3" key="2">
    <citation type="submission" date="2020-09" db="EMBL/GenBank/DDBJ databases">
        <authorList>
            <person name="Sun Q."/>
            <person name="Zhou Y."/>
        </authorList>
    </citation>
    <scope>NUCLEOTIDE SEQUENCE</scope>
    <source>
        <strain evidence="3">CGMCC 1.15454</strain>
    </source>
</reference>
<dbReference type="RefSeq" id="WP_188725943.1">
    <property type="nucleotide sequence ID" value="NZ_BMJD01000083.1"/>
</dbReference>
<sequence length="222" mass="24794">MNSRKWVRLFFTTLAIGGAAGLVTSFFVKTASYTKWLNPFDFYDLLGVLVFFIGLGFVFSLVSQTGFFAYLFINRFGLGIFRSFWPTVQVLLIAFVIFDLVYFPYSASDGEGSLLVSMLIAAGILIYGWIIAKIKARETNQRAFIPALFLMVVMTTVEWVPGLRTSGTEYAWLMIVPLLVCNTYQLLILHRINKPDPGQAAKPAQRKKGSSAVSKNKGTKKA</sequence>
<dbReference type="SMART" id="SM01251">
    <property type="entry name" value="KbaA"/>
    <property type="match status" value="1"/>
</dbReference>
<evidence type="ECO:0000313" key="3">
    <source>
        <dbReference type="EMBL" id="GGB63078.1"/>
    </source>
</evidence>
<dbReference type="PIRSF" id="PIRSF029886">
    <property type="entry name" value="KBAA"/>
    <property type="match status" value="1"/>
</dbReference>
<protein>
    <submittedName>
        <fullName evidence="3">KinB-signaling pathway activation protein</fullName>
    </submittedName>
</protein>
<evidence type="ECO:0000256" key="1">
    <source>
        <dbReference type="SAM" id="MobiDB-lite"/>
    </source>
</evidence>
<dbReference type="AlphaFoldDB" id="A0A9W5U365"/>
<keyword evidence="2" id="KW-1133">Transmembrane helix</keyword>
<feature type="transmembrane region" description="Helical" evidence="2">
    <location>
        <begin position="114"/>
        <end position="132"/>
    </location>
</feature>
<comment type="caution">
    <text evidence="3">The sequence shown here is derived from an EMBL/GenBank/DDBJ whole genome shotgun (WGS) entry which is preliminary data.</text>
</comment>
<keyword evidence="2" id="KW-0812">Transmembrane</keyword>
<gene>
    <name evidence="3" type="primary">kbaA</name>
    <name evidence="3" type="ORF">GCM10011409_45240</name>
</gene>
<evidence type="ECO:0000313" key="4">
    <source>
        <dbReference type="Proteomes" id="UP000621492"/>
    </source>
</evidence>
<name>A0A9W5U365_9BACI</name>
<feature type="transmembrane region" description="Helical" evidence="2">
    <location>
        <begin position="144"/>
        <end position="164"/>
    </location>
</feature>
<dbReference type="InterPro" id="IPR024164">
    <property type="entry name" value="KinB-signalling_activ"/>
</dbReference>
<keyword evidence="2" id="KW-0472">Membrane</keyword>
<feature type="transmembrane region" description="Helical" evidence="2">
    <location>
        <begin position="48"/>
        <end position="72"/>
    </location>
</feature>
<reference evidence="3" key="1">
    <citation type="journal article" date="2014" name="Int. J. Syst. Evol. Microbiol.">
        <title>Complete genome sequence of Corynebacterium casei LMG S-19264T (=DSM 44701T), isolated from a smear-ripened cheese.</title>
        <authorList>
            <consortium name="US DOE Joint Genome Institute (JGI-PGF)"/>
            <person name="Walter F."/>
            <person name="Albersmeier A."/>
            <person name="Kalinowski J."/>
            <person name="Ruckert C."/>
        </authorList>
    </citation>
    <scope>NUCLEOTIDE SEQUENCE</scope>
    <source>
        <strain evidence="3">CGMCC 1.15454</strain>
    </source>
</reference>
<organism evidence="3 4">
    <name type="scientific">Lentibacillus populi</name>
    <dbReference type="NCBI Taxonomy" id="1827502"/>
    <lineage>
        <taxon>Bacteria</taxon>
        <taxon>Bacillati</taxon>
        <taxon>Bacillota</taxon>
        <taxon>Bacilli</taxon>
        <taxon>Bacillales</taxon>
        <taxon>Bacillaceae</taxon>
        <taxon>Lentibacillus</taxon>
    </lineage>
</organism>
<dbReference type="Proteomes" id="UP000621492">
    <property type="component" value="Unassembled WGS sequence"/>
</dbReference>
<dbReference type="EMBL" id="BMJD01000083">
    <property type="protein sequence ID" value="GGB63078.1"/>
    <property type="molecule type" value="Genomic_DNA"/>
</dbReference>
<dbReference type="Pfam" id="PF14089">
    <property type="entry name" value="KbaA"/>
    <property type="match status" value="1"/>
</dbReference>
<keyword evidence="4" id="KW-1185">Reference proteome</keyword>
<evidence type="ECO:0000256" key="2">
    <source>
        <dbReference type="SAM" id="Phobius"/>
    </source>
</evidence>
<feature type="transmembrane region" description="Helical" evidence="2">
    <location>
        <begin position="170"/>
        <end position="189"/>
    </location>
</feature>
<feature type="transmembrane region" description="Helical" evidence="2">
    <location>
        <begin position="84"/>
        <end position="102"/>
    </location>
</feature>